<dbReference type="PANTHER" id="PTHR39321:SF3">
    <property type="entry name" value="PHOSPHOPANTETHEINE ADENYLYLTRANSFERASE"/>
    <property type="match status" value="1"/>
</dbReference>
<dbReference type="GO" id="GO:0009435">
    <property type="term" value="P:NAD+ biosynthetic process"/>
    <property type="evidence" value="ECO:0007669"/>
    <property type="project" value="InterPro"/>
</dbReference>
<keyword evidence="6" id="KW-0067">ATP-binding</keyword>
<evidence type="ECO:0000256" key="4">
    <source>
        <dbReference type="ARBA" id="ARBA00022695"/>
    </source>
</evidence>
<evidence type="ECO:0000256" key="1">
    <source>
        <dbReference type="ARBA" id="ARBA00004790"/>
    </source>
</evidence>
<evidence type="ECO:0000256" key="7">
    <source>
        <dbReference type="ARBA" id="ARBA00023027"/>
    </source>
</evidence>
<keyword evidence="5" id="KW-0547">Nucleotide-binding</keyword>
<dbReference type="InterPro" id="IPR014729">
    <property type="entry name" value="Rossmann-like_a/b/a_fold"/>
</dbReference>
<evidence type="ECO:0000256" key="3">
    <source>
        <dbReference type="ARBA" id="ARBA00022679"/>
    </source>
</evidence>
<keyword evidence="7" id="KW-0520">NAD</keyword>
<dbReference type="GO" id="GO:0005524">
    <property type="term" value="F:ATP binding"/>
    <property type="evidence" value="ECO:0007669"/>
    <property type="project" value="UniProtKB-KW"/>
</dbReference>
<dbReference type="GO" id="GO:0016779">
    <property type="term" value="F:nucleotidyltransferase activity"/>
    <property type="evidence" value="ECO:0007669"/>
    <property type="project" value="UniProtKB-KW"/>
</dbReference>
<evidence type="ECO:0000256" key="2">
    <source>
        <dbReference type="ARBA" id="ARBA00022642"/>
    </source>
</evidence>
<organism evidence="8">
    <name type="scientific">viral metagenome</name>
    <dbReference type="NCBI Taxonomy" id="1070528"/>
    <lineage>
        <taxon>unclassified sequences</taxon>
        <taxon>metagenomes</taxon>
        <taxon>organismal metagenomes</taxon>
    </lineage>
</organism>
<evidence type="ECO:0000313" key="8">
    <source>
        <dbReference type="EMBL" id="QHT06719.1"/>
    </source>
</evidence>
<dbReference type="SUPFAM" id="SSF52374">
    <property type="entry name" value="Nucleotidylyl transferase"/>
    <property type="match status" value="1"/>
</dbReference>
<dbReference type="InterPro" id="IPR005248">
    <property type="entry name" value="NadD/NMNAT"/>
</dbReference>
<proteinExistence type="predicted"/>
<dbReference type="EMBL" id="MN739474">
    <property type="protein sequence ID" value="QHT06719.1"/>
    <property type="molecule type" value="Genomic_DNA"/>
</dbReference>
<comment type="pathway">
    <text evidence="1">Cofactor biosynthesis; NAD(+) biosynthesis.</text>
</comment>
<keyword evidence="2" id="KW-0662">Pyridine nucleotide biosynthesis</keyword>
<protein>
    <submittedName>
        <fullName evidence="8">Uncharacterized protein</fullName>
    </submittedName>
</protein>
<dbReference type="AlphaFoldDB" id="A0A6C0CSP6"/>
<evidence type="ECO:0000256" key="5">
    <source>
        <dbReference type="ARBA" id="ARBA00022741"/>
    </source>
</evidence>
<name>A0A6C0CSP6_9ZZZZ</name>
<keyword evidence="4" id="KW-0548">Nucleotidyltransferase</keyword>
<evidence type="ECO:0000256" key="6">
    <source>
        <dbReference type="ARBA" id="ARBA00022840"/>
    </source>
</evidence>
<dbReference type="Gene3D" id="3.40.50.620">
    <property type="entry name" value="HUPs"/>
    <property type="match status" value="1"/>
</dbReference>
<dbReference type="PANTHER" id="PTHR39321">
    <property type="entry name" value="NICOTINATE-NUCLEOTIDE ADENYLYLTRANSFERASE-RELATED"/>
    <property type="match status" value="1"/>
</dbReference>
<accession>A0A6C0CSP6</accession>
<reference evidence="8" key="1">
    <citation type="journal article" date="2020" name="Nature">
        <title>Giant virus diversity and host interactions through global metagenomics.</title>
        <authorList>
            <person name="Schulz F."/>
            <person name="Roux S."/>
            <person name="Paez-Espino D."/>
            <person name="Jungbluth S."/>
            <person name="Walsh D.A."/>
            <person name="Denef V.J."/>
            <person name="McMahon K.D."/>
            <person name="Konstantinidis K.T."/>
            <person name="Eloe-Fadrosh E.A."/>
            <person name="Kyrpides N.C."/>
            <person name="Woyke T."/>
        </authorList>
    </citation>
    <scope>NUCLEOTIDE SEQUENCE</scope>
    <source>
        <strain evidence="8">GVMAG-M-3300021473-15</strain>
    </source>
</reference>
<sequence length="220" mass="26014">MARTTLVLYGLSANPPTLAHKAIIEHIVELYRHCDFWIIPTFRHPIKTNLIDFNHRVNMLNLMCDYNASKLNEYESEYGYFYNGCVSRIEETVLPTCSNDLIEFIRSHYEYTDIIYVCDYTIIMDIFSLKRMKSLELIHNVSFHVILNHDNDMERDIIKINNSINELELEKEIDVSYSYLRHIDESIRSTEVRNASSEKQRASLLDDKVYDYLTQHGIIF</sequence>
<keyword evidence="3" id="KW-0808">Transferase</keyword>